<protein>
    <recommendedName>
        <fullName evidence="3">Nuclear protein 1</fullName>
    </recommendedName>
</protein>
<feature type="compositionally biased region" description="Polar residues" evidence="1">
    <location>
        <begin position="61"/>
        <end position="76"/>
    </location>
</feature>
<dbReference type="AlphaFoldDB" id="A0A0L8GBR5"/>
<dbReference type="GO" id="GO:0005634">
    <property type="term" value="C:nucleus"/>
    <property type="evidence" value="ECO:0007669"/>
    <property type="project" value="TreeGrafter"/>
</dbReference>
<dbReference type="PANTHER" id="PTHR17149:SF4">
    <property type="entry name" value="RH17958P"/>
    <property type="match status" value="1"/>
</dbReference>
<feature type="region of interest" description="Disordered" evidence="1">
    <location>
        <begin position="61"/>
        <end position="86"/>
    </location>
</feature>
<evidence type="ECO:0000313" key="2">
    <source>
        <dbReference type="EMBL" id="KOF73980.1"/>
    </source>
</evidence>
<dbReference type="PANTHER" id="PTHR17149">
    <property type="entry name" value="NUCLEAR PROTEIN 1 AND 2"/>
    <property type="match status" value="1"/>
</dbReference>
<dbReference type="InterPro" id="IPR018792">
    <property type="entry name" value="NUPR1-like"/>
</dbReference>
<evidence type="ECO:0000256" key="1">
    <source>
        <dbReference type="SAM" id="MobiDB-lite"/>
    </source>
</evidence>
<evidence type="ECO:0008006" key="3">
    <source>
        <dbReference type="Google" id="ProtNLM"/>
    </source>
</evidence>
<accession>A0A0L8GBR5</accession>
<gene>
    <name evidence="2" type="ORF">OCBIM_22037046mg</name>
</gene>
<dbReference type="GO" id="GO:0045786">
    <property type="term" value="P:negative regulation of cell cycle"/>
    <property type="evidence" value="ECO:0007669"/>
    <property type="project" value="TreeGrafter"/>
</dbReference>
<sequence length="86" mass="9595">MSSHEEKPEYTDDFDEYDINQEKFIHSSHSGKGRTKKEACLHTNHADPGGHTRKAVTKLINNSHNTQKPHTPTGEGQASKKVNDGI</sequence>
<organism evidence="2">
    <name type="scientific">Octopus bimaculoides</name>
    <name type="common">California two-spotted octopus</name>
    <dbReference type="NCBI Taxonomy" id="37653"/>
    <lineage>
        <taxon>Eukaryota</taxon>
        <taxon>Metazoa</taxon>
        <taxon>Spiralia</taxon>
        <taxon>Lophotrochozoa</taxon>
        <taxon>Mollusca</taxon>
        <taxon>Cephalopoda</taxon>
        <taxon>Coleoidea</taxon>
        <taxon>Octopodiformes</taxon>
        <taxon>Octopoda</taxon>
        <taxon>Incirrata</taxon>
        <taxon>Octopodidae</taxon>
        <taxon>Octopus</taxon>
    </lineage>
</organism>
<proteinExistence type="predicted"/>
<name>A0A0L8GBR5_OCTBM</name>
<dbReference type="EMBL" id="KQ422909">
    <property type="protein sequence ID" value="KOF73980.1"/>
    <property type="molecule type" value="Genomic_DNA"/>
</dbReference>
<dbReference type="Pfam" id="PF10195">
    <property type="entry name" value="Phospho_p8"/>
    <property type="match status" value="1"/>
</dbReference>
<dbReference type="GO" id="GO:0008285">
    <property type="term" value="P:negative regulation of cell population proliferation"/>
    <property type="evidence" value="ECO:0007669"/>
    <property type="project" value="TreeGrafter"/>
</dbReference>
<reference evidence="2" key="1">
    <citation type="submission" date="2015-07" db="EMBL/GenBank/DDBJ databases">
        <title>MeaNS - Measles Nucleotide Surveillance Program.</title>
        <authorList>
            <person name="Tran T."/>
            <person name="Druce J."/>
        </authorList>
    </citation>
    <scope>NUCLEOTIDE SEQUENCE</scope>
    <source>
        <strain evidence="2">UCB-OBI-ISO-001</strain>
        <tissue evidence="2">Gonad</tissue>
    </source>
</reference>
<dbReference type="GO" id="GO:0006357">
    <property type="term" value="P:regulation of transcription by RNA polymerase II"/>
    <property type="evidence" value="ECO:0007669"/>
    <property type="project" value="TreeGrafter"/>
</dbReference>